<dbReference type="AlphaFoldDB" id="A0A2T0TSF6"/>
<evidence type="ECO:0000256" key="5">
    <source>
        <dbReference type="ARBA" id="ARBA00015719"/>
    </source>
</evidence>
<keyword evidence="8" id="KW-0720">Serine protease</keyword>
<dbReference type="RefSeq" id="WP_106299054.1">
    <property type="nucleotide sequence ID" value="NZ_PVTI01000049.1"/>
</dbReference>
<evidence type="ECO:0000256" key="7">
    <source>
        <dbReference type="ARBA" id="ARBA00022801"/>
    </source>
</evidence>
<dbReference type="GO" id="GO:0006508">
    <property type="term" value="P:proteolysis"/>
    <property type="evidence" value="ECO:0007669"/>
    <property type="project" value="UniProtKB-KW"/>
</dbReference>
<keyword evidence="11" id="KW-1185">Reference proteome</keyword>
<dbReference type="EC" id="3.4.15.6" evidence="4"/>
<comment type="caution">
    <text evidence="10">The sequence shown here is derived from an EMBL/GenBank/DDBJ whole genome shotgun (WGS) entry which is preliminary data.</text>
</comment>
<protein>
    <recommendedName>
        <fullName evidence="5">Cyanophycinase</fullName>
        <ecNumber evidence="4">3.4.15.6</ecNumber>
    </recommendedName>
</protein>
<name>A0A2T0TSF6_9MICO</name>
<dbReference type="OrthoDB" id="9799980at2"/>
<reference evidence="10 11" key="1">
    <citation type="submission" date="2018-03" db="EMBL/GenBank/DDBJ databases">
        <title>Genomic Encyclopedia of Archaeal and Bacterial Type Strains, Phase II (KMG-II): from individual species to whole genera.</title>
        <authorList>
            <person name="Goeker M."/>
        </authorList>
    </citation>
    <scope>NUCLEOTIDE SEQUENCE [LARGE SCALE GENOMIC DNA]</scope>
    <source>
        <strain evidence="10 11">ATCC BAA-1496</strain>
    </source>
</reference>
<comment type="similarity">
    <text evidence="3">Belongs to the peptidase S51 family.</text>
</comment>
<keyword evidence="7" id="KW-0378">Hydrolase</keyword>
<dbReference type="PANTHER" id="PTHR36175">
    <property type="entry name" value="CYANOPHYCINASE"/>
    <property type="match status" value="1"/>
</dbReference>
<accession>A0A2T0TSF6</accession>
<gene>
    <name evidence="10" type="ORF">BCF74_1491</name>
</gene>
<evidence type="ECO:0000256" key="6">
    <source>
        <dbReference type="ARBA" id="ARBA00022670"/>
    </source>
</evidence>
<evidence type="ECO:0000256" key="3">
    <source>
        <dbReference type="ARBA" id="ARBA00006534"/>
    </source>
</evidence>
<comment type="catalytic activity">
    <reaction evidence="1">
        <text>[L-4-(L-arginin-2-N-yl)aspartate](n) + H2O = [L-4-(L-arginin-2-N-yl)aspartate](n-1) + L-4-(L-arginin-2-N-yl)aspartate</text>
        <dbReference type="Rhea" id="RHEA:12845"/>
        <dbReference type="Rhea" id="RHEA-COMP:13728"/>
        <dbReference type="Rhea" id="RHEA-COMP:13734"/>
        <dbReference type="ChEBI" id="CHEBI:15377"/>
        <dbReference type="ChEBI" id="CHEBI:137986"/>
        <dbReference type="ChEBI" id="CHEBI:137991"/>
        <dbReference type="EC" id="3.4.15.6"/>
    </reaction>
</comment>
<organism evidence="10 11">
    <name type="scientific">Knoellia remsis</name>
    <dbReference type="NCBI Taxonomy" id="407159"/>
    <lineage>
        <taxon>Bacteria</taxon>
        <taxon>Bacillati</taxon>
        <taxon>Actinomycetota</taxon>
        <taxon>Actinomycetes</taxon>
        <taxon>Micrococcales</taxon>
        <taxon>Intrasporangiaceae</taxon>
        <taxon>Knoellia</taxon>
    </lineage>
</organism>
<dbReference type="InterPro" id="IPR011811">
    <property type="entry name" value="Peptidase_S51_cyanophycinase"/>
</dbReference>
<dbReference type="InterPro" id="IPR029062">
    <property type="entry name" value="Class_I_gatase-like"/>
</dbReference>
<evidence type="ECO:0000256" key="1">
    <source>
        <dbReference type="ARBA" id="ARBA00001092"/>
    </source>
</evidence>
<feature type="active site" description="Charge relay system" evidence="9">
    <location>
        <position position="202"/>
    </location>
</feature>
<dbReference type="PANTHER" id="PTHR36175:SF1">
    <property type="entry name" value="CYANOPHYCINASE"/>
    <property type="match status" value="1"/>
</dbReference>
<evidence type="ECO:0000256" key="8">
    <source>
        <dbReference type="ARBA" id="ARBA00022825"/>
    </source>
</evidence>
<dbReference type="GO" id="GO:0008236">
    <property type="term" value="F:serine-type peptidase activity"/>
    <property type="evidence" value="ECO:0007669"/>
    <property type="project" value="UniProtKB-KW"/>
</dbReference>
<dbReference type="PIRSF" id="PIRSF032067">
    <property type="entry name" value="Cyanophycinase"/>
    <property type="match status" value="1"/>
</dbReference>
<dbReference type="Pfam" id="PF03575">
    <property type="entry name" value="Peptidase_S51"/>
    <property type="match status" value="1"/>
</dbReference>
<dbReference type="SUPFAM" id="SSF52317">
    <property type="entry name" value="Class I glutamine amidotransferase-like"/>
    <property type="match status" value="1"/>
</dbReference>
<feature type="active site" description="Charge relay system" evidence="9">
    <location>
        <position position="133"/>
    </location>
</feature>
<sequence>MPRYPSSTPTLFIIGGAEDRVGRATLLRRFVKISGGRRARLVIIPTASSFQDEVEASYRDVFSRLGVTSIEVVNPQSRQDAQDPDAVARLDDATGIFMSGGSQLRLSQLFPGTPLGDAIHRAHARGAVVAGTSAGASIMSEFMISMGDEGITPVQRDSQISAGMGLLKGVIIDQHFAQRSRYGRLLSVVAASPHLLGIGIDEDTAIEVSSGHLTVHGRGGIIVMDCRDATTDAPEARRGAPLLVSGAVVHNLPAGASFDLENAKLTGFVEQHPDIDVTLATARS</sequence>
<proteinExistence type="inferred from homology"/>
<dbReference type="Gene3D" id="3.40.50.880">
    <property type="match status" value="1"/>
</dbReference>
<dbReference type="GO" id="GO:0008241">
    <property type="term" value="F:peptidyl-dipeptidase activity"/>
    <property type="evidence" value="ECO:0007669"/>
    <property type="project" value="UniProtKB-EC"/>
</dbReference>
<evidence type="ECO:0000313" key="11">
    <source>
        <dbReference type="Proteomes" id="UP000237822"/>
    </source>
</evidence>
<dbReference type="CDD" id="cd03145">
    <property type="entry name" value="GAT1_cyanophycinase"/>
    <property type="match status" value="1"/>
</dbReference>
<dbReference type="InterPro" id="IPR005320">
    <property type="entry name" value="Peptidase_S51"/>
</dbReference>
<dbReference type="EMBL" id="PVTI01000049">
    <property type="protein sequence ID" value="PRY48615.1"/>
    <property type="molecule type" value="Genomic_DNA"/>
</dbReference>
<comment type="function">
    <text evidence="2">Exopeptidase that catalyzes the hydrolytic cleavage of multi-L-arginyl-poly-L-aspartic acid (cyanophycin; a water-insoluble reserve polymer) into aspartate-arginine dipeptides.</text>
</comment>
<dbReference type="Proteomes" id="UP000237822">
    <property type="component" value="Unassembled WGS sequence"/>
</dbReference>
<keyword evidence="6" id="KW-0645">Protease</keyword>
<evidence type="ECO:0000256" key="4">
    <source>
        <dbReference type="ARBA" id="ARBA00013115"/>
    </source>
</evidence>
<evidence type="ECO:0000256" key="2">
    <source>
        <dbReference type="ARBA" id="ARBA00002039"/>
    </source>
</evidence>
<dbReference type="NCBIfam" id="TIGR02069">
    <property type="entry name" value="cyanophycinase"/>
    <property type="match status" value="1"/>
</dbReference>
<evidence type="ECO:0000256" key="9">
    <source>
        <dbReference type="PIRSR" id="PIRSR032067-1"/>
    </source>
</evidence>
<evidence type="ECO:0000313" key="10">
    <source>
        <dbReference type="EMBL" id="PRY48615.1"/>
    </source>
</evidence>
<feature type="active site" description="Charge relay system" evidence="9">
    <location>
        <position position="175"/>
    </location>
</feature>